<evidence type="ECO:0000313" key="3">
    <source>
        <dbReference type="Proteomes" id="UP001141806"/>
    </source>
</evidence>
<evidence type="ECO:0000256" key="1">
    <source>
        <dbReference type="SAM" id="MobiDB-lite"/>
    </source>
</evidence>
<dbReference type="AlphaFoldDB" id="A0A9Q0L2X1"/>
<accession>A0A9Q0L2X1</accession>
<protein>
    <submittedName>
        <fullName evidence="2">Uncharacterized protein</fullName>
    </submittedName>
</protein>
<feature type="region of interest" description="Disordered" evidence="1">
    <location>
        <begin position="93"/>
        <end position="112"/>
    </location>
</feature>
<organism evidence="2 3">
    <name type="scientific">Protea cynaroides</name>
    <dbReference type="NCBI Taxonomy" id="273540"/>
    <lineage>
        <taxon>Eukaryota</taxon>
        <taxon>Viridiplantae</taxon>
        <taxon>Streptophyta</taxon>
        <taxon>Embryophyta</taxon>
        <taxon>Tracheophyta</taxon>
        <taxon>Spermatophyta</taxon>
        <taxon>Magnoliopsida</taxon>
        <taxon>Proteales</taxon>
        <taxon>Proteaceae</taxon>
        <taxon>Protea</taxon>
    </lineage>
</organism>
<proteinExistence type="predicted"/>
<dbReference type="EMBL" id="JAMYWD010000001">
    <property type="protein sequence ID" value="KAJ4981335.1"/>
    <property type="molecule type" value="Genomic_DNA"/>
</dbReference>
<evidence type="ECO:0000313" key="2">
    <source>
        <dbReference type="EMBL" id="KAJ4981335.1"/>
    </source>
</evidence>
<gene>
    <name evidence="2" type="ORF">NE237_032172</name>
</gene>
<dbReference type="Proteomes" id="UP001141806">
    <property type="component" value="Unassembled WGS sequence"/>
</dbReference>
<comment type="caution">
    <text evidence="2">The sequence shown here is derived from an EMBL/GenBank/DDBJ whole genome shotgun (WGS) entry which is preliminary data.</text>
</comment>
<reference evidence="2" key="1">
    <citation type="journal article" date="2023" name="Plant J.">
        <title>The genome of the king protea, Protea cynaroides.</title>
        <authorList>
            <person name="Chang J."/>
            <person name="Duong T.A."/>
            <person name="Schoeman C."/>
            <person name="Ma X."/>
            <person name="Roodt D."/>
            <person name="Barker N."/>
            <person name="Li Z."/>
            <person name="Van de Peer Y."/>
            <person name="Mizrachi E."/>
        </authorList>
    </citation>
    <scope>NUCLEOTIDE SEQUENCE</scope>
    <source>
        <tissue evidence="2">Young leaves</tissue>
    </source>
</reference>
<sequence length="112" mass="12601">MNPKDQSSFVVFYCSLSLARERLRHPELAVKWNSKVVLGEKIKLGCLRSASTEKRRSAETGVRIAETQGRIRTQQRGSDRSFNLRKIATVNTAHGKHSSSVQRLAFEKSAKS</sequence>
<name>A0A9Q0L2X1_9MAGN</name>
<keyword evidence="3" id="KW-1185">Reference proteome</keyword>